<keyword evidence="1" id="KW-1133">Transmembrane helix</keyword>
<reference evidence="2" key="1">
    <citation type="submission" date="2015-07" db="EMBL/GenBank/DDBJ databases">
        <title>MeaNS - Measles Nucleotide Surveillance Program.</title>
        <authorList>
            <person name="Tran T."/>
            <person name="Druce J."/>
        </authorList>
    </citation>
    <scope>NUCLEOTIDE SEQUENCE</scope>
    <source>
        <strain evidence="2">UCB-OBI-ISO-001</strain>
        <tissue evidence="2">Gonad</tissue>
    </source>
</reference>
<name>A0A0L8FT13_OCTBM</name>
<protein>
    <submittedName>
        <fullName evidence="2">Uncharacterized protein</fullName>
    </submittedName>
</protein>
<keyword evidence="1" id="KW-0812">Transmembrane</keyword>
<evidence type="ECO:0000313" key="2">
    <source>
        <dbReference type="EMBL" id="KOF67560.1"/>
    </source>
</evidence>
<accession>A0A0L8FT13</accession>
<dbReference type="AlphaFoldDB" id="A0A0L8FT13"/>
<keyword evidence="1" id="KW-0472">Membrane</keyword>
<proteinExistence type="predicted"/>
<organism evidence="2">
    <name type="scientific">Octopus bimaculoides</name>
    <name type="common">California two-spotted octopus</name>
    <dbReference type="NCBI Taxonomy" id="37653"/>
    <lineage>
        <taxon>Eukaryota</taxon>
        <taxon>Metazoa</taxon>
        <taxon>Spiralia</taxon>
        <taxon>Lophotrochozoa</taxon>
        <taxon>Mollusca</taxon>
        <taxon>Cephalopoda</taxon>
        <taxon>Coleoidea</taxon>
        <taxon>Octopodiformes</taxon>
        <taxon>Octopoda</taxon>
        <taxon>Incirrata</taxon>
        <taxon>Octopodidae</taxon>
        <taxon>Octopus</taxon>
    </lineage>
</organism>
<sequence length="75" mass="8706">MELLNINLAHTDLTLSLTITQLTPLKSTTAGSILIEQIYYFNMLSSLFIYHCFLFIKILSLFLYQADEEGHWSDF</sequence>
<dbReference type="EMBL" id="KQ426986">
    <property type="protein sequence ID" value="KOF67560.1"/>
    <property type="molecule type" value="Genomic_DNA"/>
</dbReference>
<feature type="transmembrane region" description="Helical" evidence="1">
    <location>
        <begin position="47"/>
        <end position="66"/>
    </location>
</feature>
<gene>
    <name evidence="2" type="ORF">OCBIM_22009383mg</name>
</gene>
<evidence type="ECO:0000256" key="1">
    <source>
        <dbReference type="SAM" id="Phobius"/>
    </source>
</evidence>